<organism evidence="1 2">
    <name type="scientific">Aspergillus brunneoviolaceus CBS 621.78</name>
    <dbReference type="NCBI Taxonomy" id="1450534"/>
    <lineage>
        <taxon>Eukaryota</taxon>
        <taxon>Fungi</taxon>
        <taxon>Dikarya</taxon>
        <taxon>Ascomycota</taxon>
        <taxon>Pezizomycotina</taxon>
        <taxon>Eurotiomycetes</taxon>
        <taxon>Eurotiomycetidae</taxon>
        <taxon>Eurotiales</taxon>
        <taxon>Aspergillaceae</taxon>
        <taxon>Aspergillus</taxon>
        <taxon>Aspergillus subgen. Circumdati</taxon>
    </lineage>
</organism>
<protein>
    <submittedName>
        <fullName evidence="1">Uncharacterized protein</fullName>
    </submittedName>
</protein>
<reference evidence="1" key="1">
    <citation type="submission" date="2018-02" db="EMBL/GenBank/DDBJ databases">
        <title>The genomes of Aspergillus section Nigri reveals drivers in fungal speciation.</title>
        <authorList>
            <consortium name="DOE Joint Genome Institute"/>
            <person name="Vesth T.C."/>
            <person name="Nybo J."/>
            <person name="Theobald S."/>
            <person name="Brandl J."/>
            <person name="Frisvad J.C."/>
            <person name="Nielsen K.F."/>
            <person name="Lyhne E.K."/>
            <person name="Kogle M.E."/>
            <person name="Kuo A."/>
            <person name="Riley R."/>
            <person name="Clum A."/>
            <person name="Nolan M."/>
            <person name="Lipzen A."/>
            <person name="Salamov A."/>
            <person name="Henrissat B."/>
            <person name="Wiebenga A."/>
            <person name="De vries R.P."/>
            <person name="Grigoriev I.V."/>
            <person name="Mortensen U.H."/>
            <person name="Andersen M.R."/>
            <person name="Baker S.E."/>
        </authorList>
    </citation>
    <scope>NUCLEOTIDE SEQUENCE</scope>
    <source>
        <strain evidence="1">CBS 621.78</strain>
    </source>
</reference>
<name>A0ACD1GCZ6_9EURO</name>
<proteinExistence type="predicted"/>
<gene>
    <name evidence="1" type="ORF">BO95DRAFT_493781</name>
</gene>
<dbReference type="EMBL" id="KZ825332">
    <property type="protein sequence ID" value="RAH47113.1"/>
    <property type="molecule type" value="Genomic_DNA"/>
</dbReference>
<dbReference type="Proteomes" id="UP000249057">
    <property type="component" value="Unassembled WGS sequence"/>
</dbReference>
<accession>A0ACD1GCZ6</accession>
<evidence type="ECO:0000313" key="1">
    <source>
        <dbReference type="EMBL" id="RAH47113.1"/>
    </source>
</evidence>
<evidence type="ECO:0000313" key="2">
    <source>
        <dbReference type="Proteomes" id="UP000249057"/>
    </source>
</evidence>
<keyword evidence="2" id="KW-1185">Reference proteome</keyword>
<sequence length="420" mass="47426">MPHALDFFQGLWVQHPWAIVLSVAGYIAMVRLLRNRRVKAIDAPFAHGQRKLSSMTSEEAHAIISQLQELEFPYAFKKARKIALLKAGGIPTMSKLFAVTGQNNKRNSGKRAVDTEILLREAQSQPRDSNRYSTAVARMNYLHARYRKANKITDPDLLHTLGDGLAEILNVIDRDEWRKLTDVEKCALGVFHKNLGEDMGIPFEPLTSSREGWRNGLHFAMELRDWTIRYEEAVARPVATNDQYVRVYVDAALAGLPGFVTKTVRKMLAADLDEVMRTSLCLEKPGPILVFVLSCIRQTRKAFLRRFALPRFCAVKPVHETADPRTNRYHFGRQTLQPWYMEPTLWSTWGPGALLVRMLGGKVPGSRGDRYHPQGYDLMTIGPDPQKERGAEEMRPDIGVIKARAVATCPFSQAKAGGFN</sequence>